<keyword evidence="3" id="KW-1185">Reference proteome</keyword>
<gene>
    <name evidence="2" type="ORF">L3556_09500</name>
</gene>
<dbReference type="InterPro" id="IPR021109">
    <property type="entry name" value="Peptidase_aspartic_dom_sf"/>
</dbReference>
<evidence type="ECO:0000313" key="3">
    <source>
        <dbReference type="Proteomes" id="UP001154265"/>
    </source>
</evidence>
<name>A0ABT6F010_9SYNE</name>
<dbReference type="InterPro" id="IPR034122">
    <property type="entry name" value="Retropepsin-like_bacterial"/>
</dbReference>
<dbReference type="Gene3D" id="2.40.70.10">
    <property type="entry name" value="Acid Proteases"/>
    <property type="match status" value="1"/>
</dbReference>
<proteinExistence type="predicted"/>
<dbReference type="RefSeq" id="WP_277867041.1">
    <property type="nucleotide sequence ID" value="NZ_JAKKUT010000002.1"/>
</dbReference>
<evidence type="ECO:0000256" key="1">
    <source>
        <dbReference type="SAM" id="SignalP"/>
    </source>
</evidence>
<sequence length="212" mass="23261">MKAYGLLLCLGLLIPTPVLGQSLGSDALYQAIANQDWARAIQVVDQMIQANPGQANELRRYRQELIQLQQRPPNAQQRPTRPSAQVGTAPIIRRQNGIPVIRVLFNQRLASEMMVDTGASMTVITRPLARALGITPANVVDNAVFNTANGQTVMPIVYVRSLDVAGLNQTMIPVAIAGPELSMGLLGQDFLQQFDLSLRQDHIQFHRRSSGN</sequence>
<reference evidence="2" key="1">
    <citation type="journal article" date="2022" name="Genome Biol. Evol.">
        <title>A New Gene Family Diagnostic for Intracellular Biomineralization of Amorphous Ca Carbonates by Cyanobacteria.</title>
        <authorList>
            <person name="Benzerara K."/>
            <person name="Duprat E."/>
            <person name="Bitard-Feildel T."/>
            <person name="Caumes G."/>
            <person name="Cassier-Chauvat C."/>
            <person name="Chauvat F."/>
            <person name="Dezi M."/>
            <person name="Diop S.I."/>
            <person name="Gaschignard G."/>
            <person name="Gorgen S."/>
            <person name="Gugger M."/>
            <person name="Lopez-Garcia P."/>
            <person name="Millet M."/>
            <person name="Skouri-Panet F."/>
            <person name="Moreira D."/>
            <person name="Callebaut I."/>
        </authorList>
    </citation>
    <scope>NUCLEOTIDE SEQUENCE</scope>
    <source>
        <strain evidence="2">G9</strain>
    </source>
</reference>
<comment type="caution">
    <text evidence="2">The sequence shown here is derived from an EMBL/GenBank/DDBJ whole genome shotgun (WGS) entry which is preliminary data.</text>
</comment>
<evidence type="ECO:0000313" key="2">
    <source>
        <dbReference type="EMBL" id="MDG2991160.1"/>
    </source>
</evidence>
<dbReference type="InterPro" id="IPR001969">
    <property type="entry name" value="Aspartic_peptidase_AS"/>
</dbReference>
<dbReference type="Proteomes" id="UP001154265">
    <property type="component" value="Unassembled WGS sequence"/>
</dbReference>
<organism evidence="2 3">
    <name type="scientific">Candidatus Synechococcus calcipolaris G9</name>
    <dbReference type="NCBI Taxonomy" id="1497997"/>
    <lineage>
        <taxon>Bacteria</taxon>
        <taxon>Bacillati</taxon>
        <taxon>Cyanobacteriota</taxon>
        <taxon>Cyanophyceae</taxon>
        <taxon>Synechococcales</taxon>
        <taxon>Synechococcaceae</taxon>
        <taxon>Synechococcus</taxon>
    </lineage>
</organism>
<feature type="signal peptide" evidence="1">
    <location>
        <begin position="1"/>
        <end position="20"/>
    </location>
</feature>
<dbReference type="SUPFAM" id="SSF50630">
    <property type="entry name" value="Acid proteases"/>
    <property type="match status" value="1"/>
</dbReference>
<accession>A0ABT6F010</accession>
<dbReference type="CDD" id="cd05483">
    <property type="entry name" value="retropepsin_like_bacteria"/>
    <property type="match status" value="1"/>
</dbReference>
<reference evidence="2" key="2">
    <citation type="submission" date="2022-01" db="EMBL/GenBank/DDBJ databases">
        <authorList>
            <person name="Zivanovic Y."/>
            <person name="Moreira D."/>
            <person name="Lopez-Garcia P."/>
        </authorList>
    </citation>
    <scope>NUCLEOTIDE SEQUENCE</scope>
    <source>
        <strain evidence="2">G9</strain>
    </source>
</reference>
<dbReference type="EMBL" id="JAKKUT010000002">
    <property type="protein sequence ID" value="MDG2991160.1"/>
    <property type="molecule type" value="Genomic_DNA"/>
</dbReference>
<dbReference type="PROSITE" id="PS00141">
    <property type="entry name" value="ASP_PROTEASE"/>
    <property type="match status" value="1"/>
</dbReference>
<feature type="chain" id="PRO_5045722442" evidence="1">
    <location>
        <begin position="21"/>
        <end position="212"/>
    </location>
</feature>
<dbReference type="Pfam" id="PF13975">
    <property type="entry name" value="gag-asp_proteas"/>
    <property type="match status" value="1"/>
</dbReference>
<protein>
    <submittedName>
        <fullName evidence="2">Retroviral-like aspartic protease family protein</fullName>
    </submittedName>
</protein>
<keyword evidence="1" id="KW-0732">Signal</keyword>